<dbReference type="OrthoDB" id="10427355at2759"/>
<accession>A0A8H3UAQ3</accession>
<organism evidence="2 3">
    <name type="scientific">Venturia inaequalis</name>
    <name type="common">Apple scab fungus</name>
    <dbReference type="NCBI Taxonomy" id="5025"/>
    <lineage>
        <taxon>Eukaryota</taxon>
        <taxon>Fungi</taxon>
        <taxon>Dikarya</taxon>
        <taxon>Ascomycota</taxon>
        <taxon>Pezizomycotina</taxon>
        <taxon>Dothideomycetes</taxon>
        <taxon>Pleosporomycetidae</taxon>
        <taxon>Venturiales</taxon>
        <taxon>Venturiaceae</taxon>
        <taxon>Venturia</taxon>
    </lineage>
</organism>
<name>A0A8H3UAQ3_VENIN</name>
<feature type="chain" id="PRO_5034760637" description="Secreted protein" evidence="1">
    <location>
        <begin position="23"/>
        <end position="184"/>
    </location>
</feature>
<evidence type="ECO:0008006" key="4">
    <source>
        <dbReference type="Google" id="ProtNLM"/>
    </source>
</evidence>
<sequence length="184" mass="20417">MRPLRAMVATIMIAISTRCVLANPIGNLSASIDIVERDNEPWVKLCSDFKLQKCTDEIKIIQGCKSDSKHPCIESYTCIKTIPAEAQHNGGVSSLQVGSHAICKFYHTDDCNIADGPGQDFVGLPVGWNTNDHPSGGLREYDTSICNLWDYTKEAHGRKEHWDNKIRSFFCSGGSNKEDHEAEC</sequence>
<keyword evidence="1" id="KW-0732">Signal</keyword>
<dbReference type="EMBL" id="WNWS01000537">
    <property type="protein sequence ID" value="KAE9966150.1"/>
    <property type="molecule type" value="Genomic_DNA"/>
</dbReference>
<evidence type="ECO:0000256" key="1">
    <source>
        <dbReference type="SAM" id="SignalP"/>
    </source>
</evidence>
<gene>
    <name evidence="2" type="ORF">EG328_009115</name>
</gene>
<comment type="caution">
    <text evidence="2">The sequence shown here is derived from an EMBL/GenBank/DDBJ whole genome shotgun (WGS) entry which is preliminary data.</text>
</comment>
<feature type="signal peptide" evidence="1">
    <location>
        <begin position="1"/>
        <end position="22"/>
    </location>
</feature>
<evidence type="ECO:0000313" key="2">
    <source>
        <dbReference type="EMBL" id="KAE9966150.1"/>
    </source>
</evidence>
<dbReference type="AlphaFoldDB" id="A0A8H3UAQ3"/>
<protein>
    <recommendedName>
        <fullName evidence="4">Secreted protein</fullName>
    </recommendedName>
</protein>
<evidence type="ECO:0000313" key="3">
    <source>
        <dbReference type="Proteomes" id="UP000447873"/>
    </source>
</evidence>
<proteinExistence type="predicted"/>
<dbReference type="Proteomes" id="UP000447873">
    <property type="component" value="Unassembled WGS sequence"/>
</dbReference>
<reference evidence="2 3" key="1">
    <citation type="submission" date="2018-12" db="EMBL/GenBank/DDBJ databases">
        <title>Venturia inaequalis Genome Resource.</title>
        <authorList>
            <person name="Lichtner F.J."/>
        </authorList>
    </citation>
    <scope>NUCLEOTIDE SEQUENCE [LARGE SCALE GENOMIC DNA]</scope>
    <source>
        <strain evidence="2 3">120213</strain>
    </source>
</reference>